<name>W0DJF1_9GAMM</name>
<feature type="binding site" evidence="1">
    <location>
        <position position="119"/>
    </location>
    <ligand>
        <name>S-adenosyl-L-methionine</name>
        <dbReference type="ChEBI" id="CHEBI:59789"/>
    </ligand>
</feature>
<feature type="binding site" evidence="1">
    <location>
        <position position="165"/>
    </location>
    <ligand>
        <name>S-adenosyl-L-methionine</name>
        <dbReference type="ChEBI" id="CHEBI:59789"/>
    </ligand>
</feature>
<keyword evidence="1" id="KW-0698">rRNA processing</keyword>
<evidence type="ECO:0000313" key="2">
    <source>
        <dbReference type="EMBL" id="AHE97367.1"/>
    </source>
</evidence>
<dbReference type="InterPro" id="IPR029063">
    <property type="entry name" value="SAM-dependent_MTases_sf"/>
</dbReference>
<proteinExistence type="inferred from homology"/>
<protein>
    <recommendedName>
        <fullName evidence="1">Ribosomal RNA large subunit methyltransferase J</fullName>
        <ecNumber evidence="1">2.1.1.266</ecNumber>
    </recommendedName>
    <alternativeName>
        <fullName evidence="1">23S rRNA (adenine(2030)-N6)-methyltransferase</fullName>
    </alternativeName>
    <alternativeName>
        <fullName evidence="1">23S rRNA m6A2030 methyltransferase</fullName>
    </alternativeName>
</protein>
<dbReference type="SUPFAM" id="SSF53335">
    <property type="entry name" value="S-adenosyl-L-methionine-dependent methyltransferases"/>
    <property type="match status" value="1"/>
</dbReference>
<keyword evidence="1" id="KW-0949">S-adenosyl-L-methionine</keyword>
<keyword evidence="1" id="KW-0808">Transferase</keyword>
<dbReference type="Gene3D" id="3.40.50.150">
    <property type="entry name" value="Vaccinia Virus protein VP39"/>
    <property type="match status" value="1"/>
</dbReference>
<reference evidence="2 3" key="1">
    <citation type="submission" date="2013-12" db="EMBL/GenBank/DDBJ databases">
        <authorList>
            <consortium name="DOE Joint Genome Institute"/>
            <person name="Muyzer G."/>
            <person name="Huntemann M."/>
            <person name="Han J."/>
            <person name="Chen A."/>
            <person name="Kyrpides N."/>
            <person name="Mavromatis K."/>
            <person name="Markowitz V."/>
            <person name="Palaniappan K."/>
            <person name="Ivanova N."/>
            <person name="Schaumberg A."/>
            <person name="Pati A."/>
            <person name="Liolios K."/>
            <person name="Nordberg H.P."/>
            <person name="Cantor M.N."/>
            <person name="Hua S.X."/>
            <person name="Woyke T."/>
        </authorList>
    </citation>
    <scope>NUCLEOTIDE SEQUENCE [LARGE SCALE GENOMIC DNA]</scope>
    <source>
        <strain evidence="2 3">ARh 1</strain>
    </source>
</reference>
<dbReference type="STRING" id="713585.THITH_02710"/>
<sequence>MLSYQHEYHAGNFADVHKHLLLWLVLDSLLARPKPFVAIDLFAGSGQYRLDQGMAARSGEWHQGIGRLWSLGRGPAALRAWLGAVRELQPDPPRLTVYPGSPELIRRRLREQDRLIACELHPAAYAALRAGLHGDRRCHVHRRDAREAARGLFPPEPRRGIALLDPAYERPAEYTEVVRMTAEIRRRWNTGTLLVWYPVLEDGRHPQLREALRAAHLGERILFSELRLTDPPRGSGLQGSGIAVVGAPWQLDTHARRVLSAAWRCLDPEGRGGLFQALALENARGRPHLVRVETPDPHDPEDVKDHD</sequence>
<keyword evidence="1" id="KW-0694">RNA-binding</keyword>
<feature type="active site" description="Proton acceptor" evidence="1">
    <location>
        <position position="165"/>
    </location>
</feature>
<comment type="subunit">
    <text evidence="1">Monomer.</text>
</comment>
<feature type="binding site" evidence="1">
    <location>
        <position position="42"/>
    </location>
    <ligand>
        <name>S-adenosyl-L-methionine</name>
        <dbReference type="ChEBI" id="CHEBI:59789"/>
    </ligand>
</feature>
<feature type="binding site" evidence="1">
    <location>
        <position position="19"/>
    </location>
    <ligand>
        <name>S-adenosyl-L-methionine</name>
        <dbReference type="ChEBI" id="CHEBI:59789"/>
    </ligand>
</feature>
<keyword evidence="3" id="KW-1185">Reference proteome</keyword>
<organism evidence="2 3">
    <name type="scientific">Thioalkalivibrio paradoxus ARh 1</name>
    <dbReference type="NCBI Taxonomy" id="713585"/>
    <lineage>
        <taxon>Bacteria</taxon>
        <taxon>Pseudomonadati</taxon>
        <taxon>Pseudomonadota</taxon>
        <taxon>Gammaproteobacteria</taxon>
        <taxon>Chromatiales</taxon>
        <taxon>Ectothiorhodospiraceae</taxon>
        <taxon>Thioalkalivibrio</taxon>
    </lineage>
</organism>
<keyword evidence="1" id="KW-0489">Methyltransferase</keyword>
<dbReference type="PANTHER" id="PTHR37426:SF1">
    <property type="entry name" value="RIBOSOMAL RNA LARGE SUBUNIT METHYLTRANSFERASE J"/>
    <property type="match status" value="1"/>
</dbReference>
<accession>W0DJF1</accession>
<dbReference type="InterPro" id="IPR007473">
    <property type="entry name" value="RlmJ"/>
</dbReference>
<comment type="catalytic activity">
    <reaction evidence="1">
        <text>adenosine(2030) in 23S rRNA + S-adenosyl-L-methionine = N(6)-methyladenosine(2030) in 23S rRNA + S-adenosyl-L-homocysteine + H(+)</text>
        <dbReference type="Rhea" id="RHEA:43736"/>
        <dbReference type="Rhea" id="RHEA-COMP:10668"/>
        <dbReference type="Rhea" id="RHEA-COMP:10669"/>
        <dbReference type="ChEBI" id="CHEBI:15378"/>
        <dbReference type="ChEBI" id="CHEBI:57856"/>
        <dbReference type="ChEBI" id="CHEBI:59789"/>
        <dbReference type="ChEBI" id="CHEBI:74411"/>
        <dbReference type="ChEBI" id="CHEBI:74449"/>
        <dbReference type="EC" id="2.1.1.266"/>
    </reaction>
</comment>
<dbReference type="GO" id="GO:0003723">
    <property type="term" value="F:RNA binding"/>
    <property type="evidence" value="ECO:0007669"/>
    <property type="project" value="UniProtKB-UniRule"/>
</dbReference>
<dbReference type="AlphaFoldDB" id="W0DJF1"/>
<gene>
    <name evidence="1" type="primary">rlmJ</name>
    <name evidence="2" type="ORF">THITH_02710</name>
</gene>
<dbReference type="Pfam" id="PF04378">
    <property type="entry name" value="RsmJ"/>
    <property type="match status" value="1"/>
</dbReference>
<dbReference type="GO" id="GO:0070475">
    <property type="term" value="P:rRNA base methylation"/>
    <property type="evidence" value="ECO:0007669"/>
    <property type="project" value="UniProtKB-UniRule"/>
</dbReference>
<dbReference type="Proteomes" id="UP000005289">
    <property type="component" value="Chromosome"/>
</dbReference>
<dbReference type="EMBL" id="CP007029">
    <property type="protein sequence ID" value="AHE97367.1"/>
    <property type="molecule type" value="Genomic_DNA"/>
</dbReference>
<feature type="site" description="Interaction with substrate rRNA" evidence="1">
    <location>
        <position position="4"/>
    </location>
</feature>
<dbReference type="PANTHER" id="PTHR37426">
    <property type="entry name" value="RIBOSOMAL RNA LARGE SUBUNIT METHYLTRANSFERASE J"/>
    <property type="match status" value="1"/>
</dbReference>
<dbReference type="GO" id="GO:0036307">
    <property type="term" value="F:23S rRNA (adenine(2030)-N(6))-methyltransferase activity"/>
    <property type="evidence" value="ECO:0007669"/>
    <property type="project" value="UniProtKB-UniRule"/>
</dbReference>
<dbReference type="EC" id="2.1.1.266" evidence="1"/>
<dbReference type="GO" id="GO:0005829">
    <property type="term" value="C:cytosol"/>
    <property type="evidence" value="ECO:0007669"/>
    <property type="project" value="TreeGrafter"/>
</dbReference>
<dbReference type="RefSeq" id="WP_006746055.1">
    <property type="nucleotide sequence ID" value="NZ_CP007029.1"/>
</dbReference>
<comment type="similarity">
    <text evidence="1">Belongs to the RlmJ family.</text>
</comment>
<evidence type="ECO:0000313" key="3">
    <source>
        <dbReference type="Proteomes" id="UP000005289"/>
    </source>
</evidence>
<dbReference type="HAMAP" id="MF_00934">
    <property type="entry name" value="23SrRNA_methyltr_J"/>
    <property type="match status" value="1"/>
</dbReference>
<dbReference type="KEGG" id="tti:THITH_02710"/>
<feature type="binding site" evidence="1">
    <location>
        <begin position="144"/>
        <end position="145"/>
    </location>
    <ligand>
        <name>S-adenosyl-L-methionine</name>
        <dbReference type="ChEBI" id="CHEBI:59789"/>
    </ligand>
</feature>
<feature type="binding site" evidence="1">
    <location>
        <position position="101"/>
    </location>
    <ligand>
        <name>S-adenosyl-L-methionine</name>
        <dbReference type="ChEBI" id="CHEBI:59789"/>
    </ligand>
</feature>
<evidence type="ECO:0000256" key="1">
    <source>
        <dbReference type="HAMAP-Rule" id="MF_00934"/>
    </source>
</evidence>
<dbReference type="OrthoDB" id="9791274at2"/>
<dbReference type="HOGENOM" id="CLU_061769_0_0_6"/>
<comment type="function">
    <text evidence="1">Specifically methylates the adenine in position 2030 of 23S rRNA.</text>
</comment>